<evidence type="ECO:0000313" key="4">
    <source>
        <dbReference type="Proteomes" id="UP000292408"/>
    </source>
</evidence>
<keyword evidence="4" id="KW-1185">Reference proteome</keyword>
<dbReference type="EMBL" id="SGXT01000019">
    <property type="protein sequence ID" value="RZT57374.1"/>
    <property type="molecule type" value="Genomic_DNA"/>
</dbReference>
<dbReference type="Gene3D" id="2.10.260.10">
    <property type="match status" value="1"/>
</dbReference>
<dbReference type="RefSeq" id="WP_241971442.1">
    <property type="nucleotide sequence ID" value="NZ_SGXT01000019.1"/>
</dbReference>
<dbReference type="SMART" id="SM00966">
    <property type="entry name" value="SpoVT_AbrB"/>
    <property type="match status" value="1"/>
</dbReference>
<organism evidence="3 4">
    <name type="scientific">Microcella alkaliphila</name>
    <dbReference type="NCBI Taxonomy" id="279828"/>
    <lineage>
        <taxon>Bacteria</taxon>
        <taxon>Bacillati</taxon>
        <taxon>Actinomycetota</taxon>
        <taxon>Actinomycetes</taxon>
        <taxon>Micrococcales</taxon>
        <taxon>Microbacteriaceae</taxon>
        <taxon>Microcella</taxon>
    </lineage>
</organism>
<reference evidence="3 4" key="1">
    <citation type="journal article" date="2015" name="Stand. Genomic Sci.">
        <title>Genomic Encyclopedia of Bacterial and Archaeal Type Strains, Phase III: the genomes of soil and plant-associated and newly described type strains.</title>
        <authorList>
            <person name="Whitman W.B."/>
            <person name="Woyke T."/>
            <person name="Klenk H.P."/>
            <person name="Zhou Y."/>
            <person name="Lilburn T.G."/>
            <person name="Beck B.J."/>
            <person name="De Vos P."/>
            <person name="Vandamme P."/>
            <person name="Eisen J.A."/>
            <person name="Garrity G."/>
            <person name="Hugenholtz P."/>
            <person name="Kyrpides N.C."/>
        </authorList>
    </citation>
    <scope>NUCLEOTIDE SEQUENCE [LARGE SCALE GENOMIC DNA]</scope>
    <source>
        <strain evidence="3 4">AC4r</strain>
    </source>
</reference>
<evidence type="ECO:0000313" key="3">
    <source>
        <dbReference type="EMBL" id="RZT57374.1"/>
    </source>
</evidence>
<dbReference type="InterPro" id="IPR037914">
    <property type="entry name" value="SpoVT-AbrB_sf"/>
</dbReference>
<gene>
    <name evidence="3" type="ORF">EV140_2490</name>
</gene>
<accession>A0A4Q7TAE5</accession>
<keyword evidence="1" id="KW-0238">DNA-binding</keyword>
<dbReference type="GO" id="GO:0003677">
    <property type="term" value="F:DNA binding"/>
    <property type="evidence" value="ECO:0007669"/>
    <property type="project" value="UniProtKB-UniRule"/>
</dbReference>
<evidence type="ECO:0000259" key="2">
    <source>
        <dbReference type="PROSITE" id="PS51740"/>
    </source>
</evidence>
<feature type="domain" description="SpoVT-AbrB" evidence="2">
    <location>
        <begin position="6"/>
        <end position="52"/>
    </location>
</feature>
<name>A0A4Q7TAE5_9MICO</name>
<dbReference type="AlphaFoldDB" id="A0A4Q7TAE5"/>
<dbReference type="Proteomes" id="UP000292408">
    <property type="component" value="Unassembled WGS sequence"/>
</dbReference>
<proteinExistence type="predicted"/>
<protein>
    <submittedName>
        <fullName evidence="3">AbrB family transcriptional regulator</fullName>
    </submittedName>
</protein>
<dbReference type="PROSITE" id="PS51740">
    <property type="entry name" value="SPOVT_ABRB"/>
    <property type="match status" value="1"/>
</dbReference>
<dbReference type="InterPro" id="IPR007159">
    <property type="entry name" value="SpoVT-AbrB_dom"/>
</dbReference>
<evidence type="ECO:0000256" key="1">
    <source>
        <dbReference type="PROSITE-ProRule" id="PRU01076"/>
    </source>
</evidence>
<comment type="caution">
    <text evidence="3">The sequence shown here is derived from an EMBL/GenBank/DDBJ whole genome shotgun (WGS) entry which is preliminary data.</text>
</comment>
<dbReference type="SUPFAM" id="SSF89447">
    <property type="entry name" value="AbrB/MazE/MraZ-like"/>
    <property type="match status" value="1"/>
</dbReference>
<sequence length="83" mass="8230">MIAPTVTAATMTSKGQLTVPRDVREALGLTAGVSVAFVLHADGSCELVPRTSRISELAGVAATGATLSLDDMADAVAEGAASS</sequence>